<keyword evidence="2" id="KW-1185">Reference proteome</keyword>
<name>A0ACD1GPL3_9EURO</name>
<accession>A0ACD1GPL3</accession>
<reference evidence="1" key="1">
    <citation type="submission" date="2018-02" db="EMBL/GenBank/DDBJ databases">
        <title>The genomes of Aspergillus section Nigri reveals drivers in fungal speciation.</title>
        <authorList>
            <consortium name="DOE Joint Genome Institute"/>
            <person name="Vesth T.C."/>
            <person name="Nybo J."/>
            <person name="Theobald S."/>
            <person name="Brandl J."/>
            <person name="Frisvad J.C."/>
            <person name="Nielsen K.F."/>
            <person name="Lyhne E.K."/>
            <person name="Kogle M.E."/>
            <person name="Kuo A."/>
            <person name="Riley R."/>
            <person name="Clum A."/>
            <person name="Nolan M."/>
            <person name="Lipzen A."/>
            <person name="Salamov A."/>
            <person name="Henrissat B."/>
            <person name="Wiebenga A."/>
            <person name="De vries R.P."/>
            <person name="Grigoriev I.V."/>
            <person name="Mortensen U.H."/>
            <person name="Andersen M.R."/>
            <person name="Baker S.E."/>
        </authorList>
    </citation>
    <scope>NUCLEOTIDE SEQUENCE</scope>
    <source>
        <strain evidence="1">CBS 621.78</strain>
    </source>
</reference>
<evidence type="ECO:0000313" key="1">
    <source>
        <dbReference type="EMBL" id="RAH51152.1"/>
    </source>
</evidence>
<protein>
    <submittedName>
        <fullName evidence="1">Uncharacterized protein</fullName>
    </submittedName>
</protein>
<gene>
    <name evidence="1" type="ORF">BO95DRAFT_478150</name>
</gene>
<sequence>MTEAEYPYDTRLVSELLRDKRRTRSIRSCFPCRHRKVRCNGQTPCSSCVKRSHPELCRMPTTSAPARSAIREPEGQSSPRPSEPEPGVVPAAWHPAAAIARLEAIERQIGELKASFQHIAATGSESYPGSSSSPLVVETSSPAESESRPRKAPGQQVVEEATGATIFLGRHADFPRVLGCREPQMAQEQLLQDAMMDDGGVPRAYPFTGLWGLQATTRDVCETLPDDEDILRYWQTYQTTAYPFYPVLVSIDEFGAALMDFLQQRTRLDPSDKAKPDEEPGSSWLALLFAVLACAVQFADDPIQERDLRSRVFLCSSFHCLRLSNFFSQTNLEQIQAMALIGHCLRNNLDTNSAWILMGLTKAGATMRLAQSIGLHDVPVSVPPAERPRWSRLWWTLIQQDCFLSFTYDRPPSALPATRTTTPLPCLNHQAPKQGGLTFQSSSLRICQLVLNQQPVTTPAQALTAKDQFLALQNSAARFLTDKQHCTSLQQHLERLAFQIHLGYVICRMYRLHLDLSAAHDPAIVKECTATAARVVAAFLDLYRLSKAVCRSWAFVHNAVSCAVTLRGLGVHRGQAEVDGESEAADDLVQRLVGMLQLEARGSEWCDEDTNRRHFGPYSRALRALLEVEGGREGDRGERMGFE</sequence>
<evidence type="ECO:0000313" key="2">
    <source>
        <dbReference type="Proteomes" id="UP000249057"/>
    </source>
</evidence>
<proteinExistence type="predicted"/>
<dbReference type="Proteomes" id="UP000249057">
    <property type="component" value="Unassembled WGS sequence"/>
</dbReference>
<organism evidence="1 2">
    <name type="scientific">Aspergillus brunneoviolaceus CBS 621.78</name>
    <dbReference type="NCBI Taxonomy" id="1450534"/>
    <lineage>
        <taxon>Eukaryota</taxon>
        <taxon>Fungi</taxon>
        <taxon>Dikarya</taxon>
        <taxon>Ascomycota</taxon>
        <taxon>Pezizomycotina</taxon>
        <taxon>Eurotiomycetes</taxon>
        <taxon>Eurotiomycetidae</taxon>
        <taxon>Eurotiales</taxon>
        <taxon>Aspergillaceae</taxon>
        <taxon>Aspergillus</taxon>
        <taxon>Aspergillus subgen. Circumdati</taxon>
    </lineage>
</organism>
<dbReference type="EMBL" id="KZ825311">
    <property type="protein sequence ID" value="RAH51152.1"/>
    <property type="molecule type" value="Genomic_DNA"/>
</dbReference>